<proteinExistence type="predicted"/>
<keyword evidence="2" id="KW-1185">Reference proteome</keyword>
<evidence type="ECO:0000313" key="2">
    <source>
        <dbReference type="Proteomes" id="UP001589700"/>
    </source>
</evidence>
<accession>A0ABV5JT73</accession>
<sequence>MMTTCTQAQAEDQVLAALSSVTGRIYPWDQVSDAVDVYLCRIEREQGRPLDRSSLPQAVVLTVLDTIVRAERADA</sequence>
<dbReference type="RefSeq" id="WP_182632303.1">
    <property type="nucleotide sequence ID" value="NZ_JAALDM010000131.1"/>
</dbReference>
<gene>
    <name evidence="1" type="ORF">ACFFVD_14405</name>
</gene>
<comment type="caution">
    <text evidence="1">The sequence shown here is derived from an EMBL/GenBank/DDBJ whole genome shotgun (WGS) entry which is preliminary data.</text>
</comment>
<reference evidence="1 2" key="1">
    <citation type="submission" date="2024-09" db="EMBL/GenBank/DDBJ databases">
        <authorList>
            <person name="Sun Q."/>
            <person name="Mori K."/>
        </authorList>
    </citation>
    <scope>NUCLEOTIDE SEQUENCE [LARGE SCALE GENOMIC DNA]</scope>
    <source>
        <strain evidence="1 2">CCM 7659</strain>
    </source>
</reference>
<name>A0ABV5JT73_9ACTN</name>
<dbReference type="Proteomes" id="UP001589700">
    <property type="component" value="Unassembled WGS sequence"/>
</dbReference>
<organism evidence="1 2">
    <name type="scientific">Dietzia aerolata</name>
    <dbReference type="NCBI Taxonomy" id="595984"/>
    <lineage>
        <taxon>Bacteria</taxon>
        <taxon>Bacillati</taxon>
        <taxon>Actinomycetota</taxon>
        <taxon>Actinomycetes</taxon>
        <taxon>Mycobacteriales</taxon>
        <taxon>Dietziaceae</taxon>
        <taxon>Dietzia</taxon>
    </lineage>
</organism>
<evidence type="ECO:0000313" key="1">
    <source>
        <dbReference type="EMBL" id="MFB9260991.1"/>
    </source>
</evidence>
<protein>
    <submittedName>
        <fullName evidence="1">Uncharacterized protein</fullName>
    </submittedName>
</protein>
<dbReference type="EMBL" id="JBHMDY010000011">
    <property type="protein sequence ID" value="MFB9260991.1"/>
    <property type="molecule type" value="Genomic_DNA"/>
</dbReference>